<comment type="caution">
    <text evidence="7">The sequence shown here is derived from an EMBL/GenBank/DDBJ whole genome shotgun (WGS) entry which is preliminary data.</text>
</comment>
<dbReference type="AlphaFoldDB" id="A0A926QT55"/>
<comment type="similarity">
    <text evidence="1">Belongs to the LysR transcriptional regulatory family.</text>
</comment>
<evidence type="ECO:0000259" key="6">
    <source>
        <dbReference type="PROSITE" id="PS50931"/>
    </source>
</evidence>
<feature type="region of interest" description="Disordered" evidence="5">
    <location>
        <begin position="297"/>
        <end position="339"/>
    </location>
</feature>
<keyword evidence="8" id="KW-1185">Reference proteome</keyword>
<organism evidence="7 8">
    <name type="scientific">Streptomyces griseicoloratus</name>
    <dbReference type="NCBI Taxonomy" id="2752516"/>
    <lineage>
        <taxon>Bacteria</taxon>
        <taxon>Bacillati</taxon>
        <taxon>Actinomycetota</taxon>
        <taxon>Actinomycetes</taxon>
        <taxon>Kitasatosporales</taxon>
        <taxon>Streptomycetaceae</taxon>
        <taxon>Streptomyces</taxon>
    </lineage>
</organism>
<dbReference type="SUPFAM" id="SSF53850">
    <property type="entry name" value="Periplasmic binding protein-like II"/>
    <property type="match status" value="1"/>
</dbReference>
<evidence type="ECO:0000256" key="2">
    <source>
        <dbReference type="ARBA" id="ARBA00023015"/>
    </source>
</evidence>
<evidence type="ECO:0000313" key="7">
    <source>
        <dbReference type="EMBL" id="MBD0422741.1"/>
    </source>
</evidence>
<dbReference type="Gene3D" id="1.10.10.10">
    <property type="entry name" value="Winged helix-like DNA-binding domain superfamily/Winged helix DNA-binding domain"/>
    <property type="match status" value="1"/>
</dbReference>
<evidence type="ECO:0000256" key="1">
    <source>
        <dbReference type="ARBA" id="ARBA00009437"/>
    </source>
</evidence>
<gene>
    <name evidence="7" type="ORF">H0H10_26920</name>
</gene>
<proteinExistence type="inferred from homology"/>
<dbReference type="Pfam" id="PF03466">
    <property type="entry name" value="LysR_substrate"/>
    <property type="match status" value="1"/>
</dbReference>
<reference evidence="7" key="2">
    <citation type="submission" date="2020-09" db="EMBL/GenBank/DDBJ databases">
        <authorList>
            <person name="Luo X."/>
        </authorList>
    </citation>
    <scope>NUCLEOTIDE SEQUENCE</scope>
    <source>
        <strain evidence="7">TRM S81-3</strain>
    </source>
</reference>
<dbReference type="InterPro" id="IPR036390">
    <property type="entry name" value="WH_DNA-bd_sf"/>
</dbReference>
<dbReference type="RefSeq" id="WP_188183713.1">
    <property type="nucleotide sequence ID" value="NZ_JACVQF010000218.1"/>
</dbReference>
<name>A0A926QT55_9ACTN</name>
<dbReference type="GO" id="GO:0003677">
    <property type="term" value="F:DNA binding"/>
    <property type="evidence" value="ECO:0007669"/>
    <property type="project" value="UniProtKB-KW"/>
</dbReference>
<keyword evidence="2" id="KW-0805">Transcription regulation</keyword>
<dbReference type="PROSITE" id="PS50931">
    <property type="entry name" value="HTH_LYSR"/>
    <property type="match status" value="1"/>
</dbReference>
<dbReference type="Pfam" id="PF00126">
    <property type="entry name" value="HTH_1"/>
    <property type="match status" value="1"/>
</dbReference>
<sequence length="339" mass="37273">MELRDIEIFLTLAEELHFGRTAQRLHISQARVSQCIARQERLIGAALFERTSRRVALTEIGAMLHSDLKDGYERIRAGVAAATQAAEGTRGSLVLGTMGALAHDIADITGLFRARHPACAFSFKEMNGTDPFGPLRREEVDLALLWLPVREPDLTVGPVLRSRPLVLMVGASHPLAGRESVEMEDLGDWPVTRPRPDAPIPAYWYEALLPSRTPSGRPVRRGGPPIAVWQECLAVVASGEVITPIQAEAAHYYPWPDIVYLPIRDAPSGEWALVWRTAGETPLIRAFVAAAEQALTEHPAHLPPGTASRASVDRRQRETRRAPGRPDKPGVMGRSATRR</sequence>
<dbReference type="CDD" id="cd08414">
    <property type="entry name" value="PBP2_LTTR_aromatics_like"/>
    <property type="match status" value="1"/>
</dbReference>
<dbReference type="InterPro" id="IPR036388">
    <property type="entry name" value="WH-like_DNA-bd_sf"/>
</dbReference>
<dbReference type="InterPro" id="IPR005119">
    <property type="entry name" value="LysR_subst-bd"/>
</dbReference>
<evidence type="ECO:0000256" key="5">
    <source>
        <dbReference type="SAM" id="MobiDB-lite"/>
    </source>
</evidence>
<feature type="domain" description="HTH lysR-type" evidence="6">
    <location>
        <begin position="1"/>
        <end position="58"/>
    </location>
</feature>
<dbReference type="PANTHER" id="PTHR30346:SF0">
    <property type="entry name" value="HCA OPERON TRANSCRIPTIONAL ACTIVATOR HCAR"/>
    <property type="match status" value="1"/>
</dbReference>
<dbReference type="GO" id="GO:0032993">
    <property type="term" value="C:protein-DNA complex"/>
    <property type="evidence" value="ECO:0007669"/>
    <property type="project" value="TreeGrafter"/>
</dbReference>
<dbReference type="Proteomes" id="UP000621210">
    <property type="component" value="Unassembled WGS sequence"/>
</dbReference>
<evidence type="ECO:0000256" key="3">
    <source>
        <dbReference type="ARBA" id="ARBA00023125"/>
    </source>
</evidence>
<accession>A0A926QT55</accession>
<dbReference type="EMBL" id="JACVQF010000218">
    <property type="protein sequence ID" value="MBD0422741.1"/>
    <property type="molecule type" value="Genomic_DNA"/>
</dbReference>
<keyword evidence="4" id="KW-0804">Transcription</keyword>
<dbReference type="Gene3D" id="3.40.190.10">
    <property type="entry name" value="Periplasmic binding protein-like II"/>
    <property type="match status" value="2"/>
</dbReference>
<reference evidence="7" key="1">
    <citation type="submission" date="2020-09" db="EMBL/GenBank/DDBJ databases">
        <title>Streptomyces grisecoloratus sp. nov., isolated from cotton soil.</title>
        <authorList>
            <person name="Xing L."/>
        </authorList>
    </citation>
    <scope>NUCLEOTIDE SEQUENCE</scope>
    <source>
        <strain evidence="7">TRM S81-3</strain>
    </source>
</reference>
<dbReference type="PANTHER" id="PTHR30346">
    <property type="entry name" value="TRANSCRIPTIONAL DUAL REGULATOR HCAR-RELATED"/>
    <property type="match status" value="1"/>
</dbReference>
<dbReference type="GO" id="GO:0003700">
    <property type="term" value="F:DNA-binding transcription factor activity"/>
    <property type="evidence" value="ECO:0007669"/>
    <property type="project" value="InterPro"/>
</dbReference>
<protein>
    <submittedName>
        <fullName evidence="7">LysR family transcriptional regulator</fullName>
    </submittedName>
</protein>
<dbReference type="InterPro" id="IPR000847">
    <property type="entry name" value="LysR_HTH_N"/>
</dbReference>
<evidence type="ECO:0000313" key="8">
    <source>
        <dbReference type="Proteomes" id="UP000621210"/>
    </source>
</evidence>
<dbReference type="SUPFAM" id="SSF46785">
    <property type="entry name" value="Winged helix' DNA-binding domain"/>
    <property type="match status" value="1"/>
</dbReference>
<keyword evidence="3" id="KW-0238">DNA-binding</keyword>
<feature type="compositionally biased region" description="Basic and acidic residues" evidence="5">
    <location>
        <begin position="311"/>
        <end position="328"/>
    </location>
</feature>
<evidence type="ECO:0000256" key="4">
    <source>
        <dbReference type="ARBA" id="ARBA00023163"/>
    </source>
</evidence>